<dbReference type="AlphaFoldDB" id="A0A0K9YXA6"/>
<reference evidence="3" key="2">
    <citation type="submission" date="2015-07" db="EMBL/GenBank/DDBJ databases">
        <title>MeaNS - Measles Nucleotide Surveillance Program.</title>
        <authorList>
            <person name="Tran T."/>
            <person name="Druce J."/>
        </authorList>
    </citation>
    <scope>NUCLEOTIDE SEQUENCE</scope>
    <source>
        <strain evidence="3">DSM 9887</strain>
    </source>
</reference>
<accession>A0A0K9YXA6</accession>
<keyword evidence="1" id="KW-0732">Signal</keyword>
<name>A0A0K9YXA6_9BACL</name>
<dbReference type="Proteomes" id="UP000319578">
    <property type="component" value="Unassembled WGS sequence"/>
</dbReference>
<dbReference type="Proteomes" id="UP000036834">
    <property type="component" value="Unassembled WGS sequence"/>
</dbReference>
<dbReference type="RefSeq" id="WP_049738895.1">
    <property type="nucleotide sequence ID" value="NZ_BJON01000015.1"/>
</dbReference>
<reference evidence="4" key="1">
    <citation type="submission" date="2015-07" db="EMBL/GenBank/DDBJ databases">
        <title>Genome sequencing project for genomic taxonomy and phylogenomics of Bacillus-like bacteria.</title>
        <authorList>
            <person name="Liu B."/>
            <person name="Wang J."/>
            <person name="Zhu Y."/>
            <person name="Liu G."/>
            <person name="Chen Q."/>
            <person name="Chen Z."/>
            <person name="Lan J."/>
            <person name="Che J."/>
            <person name="Ge C."/>
            <person name="Shi H."/>
            <person name="Pan Z."/>
            <person name="Liu X."/>
        </authorList>
    </citation>
    <scope>NUCLEOTIDE SEQUENCE [LARGE SCALE GENOMIC DNA]</scope>
    <source>
        <strain evidence="4">DSM 9887</strain>
    </source>
</reference>
<reference evidence="2 5" key="3">
    <citation type="submission" date="2019-06" db="EMBL/GenBank/DDBJ databases">
        <title>Whole genome shotgun sequence of Brevibacillus reuszeri NBRC 15719.</title>
        <authorList>
            <person name="Hosoyama A."/>
            <person name="Uohara A."/>
            <person name="Ohji S."/>
            <person name="Ichikawa N."/>
        </authorList>
    </citation>
    <scope>NUCLEOTIDE SEQUENCE [LARGE SCALE GENOMIC DNA]</scope>
    <source>
        <strain evidence="2 5">NBRC 15719</strain>
    </source>
</reference>
<dbReference type="OrthoDB" id="2567404at2"/>
<evidence type="ECO:0000313" key="5">
    <source>
        <dbReference type="Proteomes" id="UP000319578"/>
    </source>
</evidence>
<comment type="caution">
    <text evidence="3">The sequence shown here is derived from an EMBL/GenBank/DDBJ whole genome shotgun (WGS) entry which is preliminary data.</text>
</comment>
<sequence length="353" mass="39869">MKLKTRLVAGLMVVMSLAVSSVVSASTPLTGASAFFAGGGFKNLSVVNNLKYYVDPLAKSTFGSDINKAITAYSNIPQVNFNYTEVSWIDEKPNLMIYRSDNNPQLGGLALTLMFLLNGNQTYSHSQLDEVATNSKQENTKDCFVVDEYGDELRLNDIRYLQNPKADNKGLEKGKKIGEVMFKVNGNVCLRYNIKNGDATWVEIGTPIYQVQGYAETYRLYADGRIYEAIDSPNAKKLGDIFDVAGKVKKVTLEYYKDNANTSNYDIYSADFSEQDSKLFADNFLMLEYVKKNEIAERNEYVIRFLLQDNTSFHVLYWPEQNVFFRSNGNEAIKNLVKKYVPKMQKVPLPTGQ</sequence>
<organism evidence="3 4">
    <name type="scientific">Brevibacillus reuszeri</name>
    <dbReference type="NCBI Taxonomy" id="54915"/>
    <lineage>
        <taxon>Bacteria</taxon>
        <taxon>Bacillati</taxon>
        <taxon>Bacillota</taxon>
        <taxon>Bacilli</taxon>
        <taxon>Bacillales</taxon>
        <taxon>Paenibacillaceae</taxon>
        <taxon>Brevibacillus</taxon>
    </lineage>
</organism>
<keyword evidence="5" id="KW-1185">Reference proteome</keyword>
<evidence type="ECO:0000313" key="3">
    <source>
        <dbReference type="EMBL" id="KNB72850.1"/>
    </source>
</evidence>
<dbReference type="EMBL" id="BJON01000015">
    <property type="protein sequence ID" value="GED70105.1"/>
    <property type="molecule type" value="Genomic_DNA"/>
</dbReference>
<protein>
    <submittedName>
        <fullName evidence="3">Uncharacterized protein</fullName>
    </submittedName>
</protein>
<evidence type="ECO:0000313" key="4">
    <source>
        <dbReference type="Proteomes" id="UP000036834"/>
    </source>
</evidence>
<feature type="signal peptide" evidence="1">
    <location>
        <begin position="1"/>
        <end position="25"/>
    </location>
</feature>
<dbReference type="PATRIC" id="fig|54915.3.peg.1697"/>
<gene>
    <name evidence="3" type="ORF">ADS79_13515</name>
    <name evidence="2" type="ORF">BRE01_38070</name>
</gene>
<feature type="chain" id="PRO_5005533675" evidence="1">
    <location>
        <begin position="26"/>
        <end position="353"/>
    </location>
</feature>
<dbReference type="EMBL" id="LGIQ01000007">
    <property type="protein sequence ID" value="KNB72850.1"/>
    <property type="molecule type" value="Genomic_DNA"/>
</dbReference>
<proteinExistence type="predicted"/>
<evidence type="ECO:0000313" key="2">
    <source>
        <dbReference type="EMBL" id="GED70105.1"/>
    </source>
</evidence>
<evidence type="ECO:0000256" key="1">
    <source>
        <dbReference type="SAM" id="SignalP"/>
    </source>
</evidence>